<gene>
    <name evidence="11" type="primary">KAFR0F03050</name>
    <name evidence="11" type="ORF">KAFR_0F03050</name>
</gene>
<dbReference type="GeneID" id="13884369"/>
<dbReference type="Pfam" id="PF00454">
    <property type="entry name" value="PI3_PI4_kinase"/>
    <property type="match status" value="1"/>
</dbReference>
<dbReference type="EC" id="2.7.1.67" evidence="3"/>
<dbReference type="RefSeq" id="XP_003958036.1">
    <property type="nucleotide sequence ID" value="XM_003957987.1"/>
</dbReference>
<keyword evidence="6" id="KW-0418">Kinase</keyword>
<dbReference type="InterPro" id="IPR045495">
    <property type="entry name" value="PI4K_N"/>
</dbReference>
<dbReference type="SMART" id="SM00146">
    <property type="entry name" value="PI3Kc"/>
    <property type="match status" value="1"/>
</dbReference>
<dbReference type="FunFam" id="1.10.1070.11:FF:000022">
    <property type="entry name" value="Phosphatidylinositol 4-kinase stt4"/>
    <property type="match status" value="1"/>
</dbReference>
<dbReference type="Pfam" id="PF00613">
    <property type="entry name" value="PI3Ka"/>
    <property type="match status" value="1"/>
</dbReference>
<dbReference type="Gene3D" id="1.25.40.70">
    <property type="entry name" value="Phosphatidylinositol 3-kinase, accessory domain (PIK)"/>
    <property type="match status" value="1"/>
</dbReference>
<keyword evidence="7" id="KW-0067">ATP-binding</keyword>
<dbReference type="FunCoup" id="H2AX01">
    <property type="interactions" value="975"/>
</dbReference>
<protein>
    <recommendedName>
        <fullName evidence="3">1-phosphatidylinositol 4-kinase</fullName>
        <ecNumber evidence="3">2.7.1.67</ecNumber>
    </recommendedName>
</protein>
<dbReference type="STRING" id="1071382.H2AX01"/>
<organism evidence="11 12">
    <name type="scientific">Kazachstania africana (strain ATCC 22294 / BCRC 22015 / CBS 2517 / CECT 1963 / NBRC 1671 / NRRL Y-8276)</name>
    <name type="common">Yeast</name>
    <name type="synonym">Kluyveromyces africanus</name>
    <dbReference type="NCBI Taxonomy" id="1071382"/>
    <lineage>
        <taxon>Eukaryota</taxon>
        <taxon>Fungi</taxon>
        <taxon>Dikarya</taxon>
        <taxon>Ascomycota</taxon>
        <taxon>Saccharomycotina</taxon>
        <taxon>Saccharomycetes</taxon>
        <taxon>Saccharomycetales</taxon>
        <taxon>Saccharomycetaceae</taxon>
        <taxon>Kazachstania</taxon>
    </lineage>
</organism>
<keyword evidence="12" id="KW-1185">Reference proteome</keyword>
<reference evidence="11 12" key="1">
    <citation type="journal article" date="2011" name="Proc. Natl. Acad. Sci. U.S.A.">
        <title>Evolutionary erosion of yeast sex chromosomes by mating-type switching accidents.</title>
        <authorList>
            <person name="Gordon J.L."/>
            <person name="Armisen D."/>
            <person name="Proux-Wera E."/>
            <person name="Oheigeartaigh S.S."/>
            <person name="Byrne K.P."/>
            <person name="Wolfe K.H."/>
        </authorList>
    </citation>
    <scope>NUCLEOTIDE SEQUENCE [LARGE SCALE GENOMIC DNA]</scope>
    <source>
        <strain evidence="12">ATCC 22294 / BCRC 22015 / CBS 2517 / CECT 1963 / NBRC 1671 / NRRL Y-8276</strain>
    </source>
</reference>
<dbReference type="HOGENOM" id="CLU_000893_1_1_1"/>
<evidence type="ECO:0000259" key="9">
    <source>
        <dbReference type="PROSITE" id="PS50290"/>
    </source>
</evidence>
<dbReference type="GO" id="GO:0140504">
    <property type="term" value="P:microlipophagy"/>
    <property type="evidence" value="ECO:0007669"/>
    <property type="project" value="EnsemblFungi"/>
</dbReference>
<evidence type="ECO:0000256" key="7">
    <source>
        <dbReference type="ARBA" id="ARBA00022840"/>
    </source>
</evidence>
<evidence type="ECO:0000256" key="2">
    <source>
        <dbReference type="ARBA" id="ARBA00006209"/>
    </source>
</evidence>
<dbReference type="PANTHER" id="PTHR10048">
    <property type="entry name" value="PHOSPHATIDYLINOSITOL KINASE"/>
    <property type="match status" value="1"/>
</dbReference>
<dbReference type="InterPro" id="IPR016024">
    <property type="entry name" value="ARM-type_fold"/>
</dbReference>
<keyword evidence="5" id="KW-0547">Nucleotide-binding</keyword>
<dbReference type="GO" id="GO:0000422">
    <property type="term" value="P:autophagy of mitochondrion"/>
    <property type="evidence" value="ECO:0007669"/>
    <property type="project" value="EnsemblFungi"/>
</dbReference>
<proteinExistence type="inferred from homology"/>
<evidence type="ECO:0000256" key="3">
    <source>
        <dbReference type="ARBA" id="ARBA00012169"/>
    </source>
</evidence>
<dbReference type="EMBL" id="HE650826">
    <property type="protein sequence ID" value="CCF58901.1"/>
    <property type="molecule type" value="Genomic_DNA"/>
</dbReference>
<dbReference type="SUPFAM" id="SSF48371">
    <property type="entry name" value="ARM repeat"/>
    <property type="match status" value="1"/>
</dbReference>
<dbReference type="GO" id="GO:0005886">
    <property type="term" value="C:plasma membrane"/>
    <property type="evidence" value="ECO:0007669"/>
    <property type="project" value="EnsemblFungi"/>
</dbReference>
<feature type="compositionally biased region" description="Polar residues" evidence="8">
    <location>
        <begin position="486"/>
        <end position="500"/>
    </location>
</feature>
<feature type="domain" description="PIK helical" evidence="10">
    <location>
        <begin position="1345"/>
        <end position="1531"/>
    </location>
</feature>
<feature type="region of interest" description="Disordered" evidence="8">
    <location>
        <begin position="486"/>
        <end position="518"/>
    </location>
</feature>
<keyword evidence="4" id="KW-0808">Transferase</keyword>
<dbReference type="InterPro" id="IPR001263">
    <property type="entry name" value="PI3K_accessory_dom"/>
</dbReference>
<dbReference type="InterPro" id="IPR042236">
    <property type="entry name" value="PI3K_accessory_sf"/>
</dbReference>
<dbReference type="FunFam" id="1.25.40.70:FF:000011">
    <property type="entry name" value="Phosphatidylinositol 4-kinase alpha"/>
    <property type="match status" value="1"/>
</dbReference>
<evidence type="ECO:0000313" key="12">
    <source>
        <dbReference type="Proteomes" id="UP000005220"/>
    </source>
</evidence>
<dbReference type="FunFam" id="3.30.1010.10:FF:000014">
    <property type="entry name" value="Phosphatidylinositol 4-kinase STT4"/>
    <property type="match status" value="1"/>
</dbReference>
<dbReference type="GO" id="GO:0004430">
    <property type="term" value="F:1-phosphatidylinositol 4-kinase activity"/>
    <property type="evidence" value="ECO:0007669"/>
    <property type="project" value="UniProtKB-EC"/>
</dbReference>
<dbReference type="Gene3D" id="1.10.1070.11">
    <property type="entry name" value="Phosphatidylinositol 3-/4-kinase, catalytic domain"/>
    <property type="match status" value="1"/>
</dbReference>
<dbReference type="GO" id="GO:0030866">
    <property type="term" value="P:cortical actin cytoskeleton organization"/>
    <property type="evidence" value="ECO:0007669"/>
    <property type="project" value="EnsemblFungi"/>
</dbReference>
<dbReference type="Pfam" id="PF19274">
    <property type="entry name" value="PI4K_N"/>
    <property type="match status" value="1"/>
</dbReference>
<name>H2AX01_KAZAF</name>
<dbReference type="eggNOG" id="KOG0902">
    <property type="taxonomic scope" value="Eukaryota"/>
</dbReference>
<feature type="domain" description="PI3K/PI4K catalytic" evidence="9">
    <location>
        <begin position="1604"/>
        <end position="1885"/>
    </location>
</feature>
<dbReference type="GO" id="GO:0046854">
    <property type="term" value="P:phosphatidylinositol phosphate biosynthetic process"/>
    <property type="evidence" value="ECO:0007669"/>
    <property type="project" value="EnsemblFungi"/>
</dbReference>
<dbReference type="Gene3D" id="3.30.1010.10">
    <property type="entry name" value="Phosphatidylinositol 3-kinase Catalytic Subunit, Chain A, domain 4"/>
    <property type="match status" value="1"/>
</dbReference>
<dbReference type="PROSITE" id="PS50290">
    <property type="entry name" value="PI3_4_KINASE_3"/>
    <property type="match status" value="1"/>
</dbReference>
<dbReference type="PROSITE" id="PS00915">
    <property type="entry name" value="PI3_4_KINASE_1"/>
    <property type="match status" value="1"/>
</dbReference>
<dbReference type="PROSITE" id="PS00916">
    <property type="entry name" value="PI3_4_KINASE_2"/>
    <property type="match status" value="1"/>
</dbReference>
<dbReference type="InterPro" id="IPR011009">
    <property type="entry name" value="Kinase-like_dom_sf"/>
</dbReference>
<evidence type="ECO:0000256" key="5">
    <source>
        <dbReference type="ARBA" id="ARBA00022741"/>
    </source>
</evidence>
<sequence>MLEDASNSVSLRAKALRKLSQFYMDPPSPKDVLNPGLDAITHSLPIFYSTNSSKIYTIPLTLSEWEIISSLSSTIPNNVKHAEKLLYDVVSLYFLEAPRQRISDVLLAKFRIYDFKNPSAVLTFELTKFLITISNKFPELSVKCANLIEDYLLTVKKLFLSKQSSLFSLLGFIDAFIDDNSASSLMQFVWNKLSNLFSHDSFIVQIETLLSSSTSFANDAIVQYFDAGVEISGPLFIERLATFQVCLVSKLLQLPSNSTLLAEYLLNEQCSMYNHQQEPISSEKSLTVNGSSVPLMTDFLCKVQDSVPFFVDMSKFSLSLYLSIETSCNLSSDSRAKYSFNARAKLLELLCIIPFLDEKSSELFTHFVETTRQAMEYYLLSDVITPKLTKSIVAAASLLNFFTEELSELLLRDFSLLVGSIHMTQSAIVDISEIFTISLQPLNEDAIVSTIYSINNVLTSIDDGTSPNVMMRGRQLTMTSNNSGSLLKLETSGNATNGPKNTDGKRSRSVPKSGQHTSQNEALLENCVSAIATIATHYKNQTITALTVSILTQKVTTGSKFLNKVILNSLARLVPSMSLNEFSLLTKFMKVTKAMADKQHDGDLATAILASKNIISEELLIKNFNSSLYKSHLSGLLESIIASGEVDRLDHHRPHMEISRVAEQIIPYLPPLASLLPQPGSTPLDLSCDEEITNLFRNMWFNLVIHGFYYNSDLVKENFNNLVIIAYNSPPLASDFPANNKEMSLEMNTVLSRGTSNSNVKAQKQLVQEYLNINAVQSRTTSNSKIMFLAATLLLESIRCEAGDCSKILLYLSDPSLSSSTTEKSLVAIALSKISEYIKMTNSGNAKIFNAKLIAEQLNNIFLCLVHRVPSLQDAAFQCCEFFIKSIPSSLCHHTSLFTLLDLMTTMFDSIVDCETNRFEPHYEFKLKHSATQVVFPASKEWRASTLSRLHKAAKGWVTFVLNRSNEDTKILLQSYISDISQFNRKNNVEFGVSFAIQMAGSIISADKELSRITYNGPERPNTISGFISQHSWRSKYLVDTAISSSPESISQELEELRDAMKMRLKTKEYVPDKTIIDFLDLSVAMLILGGADYSYLIYDIVHVPFEVFTSPTLKTATNIWLTIIKERPELSHNLLVEVSYCWMRSIDENRGLYCRESDLTDVEYQMMEYTPYNKKAINRDARTASKSLQPHRHIIKFFTSHFQGTLFQSKYLLKIFTQTALYGISNLKKASLHPFARMIRNELLVFGLNVLTANFKQNSRYVDKLGKEIIAGGLSWFKNPVSWPFGSNELKVRTDLSIMLDLYSKLDSMSKLMIQITGKEFALFKYFLASEIQQIETWLAPLSKISGADSNELPSDMLGVAFNNDPRLAVNIVQRYSSKKLRQALISLVSQKPLLCAGVPRALDSFLIGMANSSTKTALHAVLYWAPVSPLKSINLFLPEWNANSFILQYSIFSLESHDVNVTFFYVPQIVQCLRYDRSGYVEKLILDTAKISVLFSHQIIWNMLANSYKGDEGVIEDEIKPRLDHVRKMMLSTFSKSHYGFYKKEFDFFNEVTGISGKLKPFIKKSKAEKKQKIDEEMSVIKIKPDVYLPSNPDGVVIDIDRKSGKPLQSHAKAPFMATFKIKKEILDSDTGEKKEIEKWQSAIFKVGDDCRQDVLALQLISLFRSIWSNIGLDVYVFPYRVTATAPGCGVIDVLPNSISRDMLGREAVNGLYEYFISKFGPEDTIEFQNARSNFVKSLAGYSVISYLLQFKDRHNGNIMYDDEGHCLHIDFGFIFDIVPGGVKFEAVPFKLTKEMVKVMGGSNQTAAYYDFEELCIKAYLAARPHMDAIIECIEPMLGSGLPCFKGAKTIKNLQTRFQPQKTDHEAALYMKGLIKKSFESMFTKGYDEFQRLTNGIPY</sequence>
<evidence type="ECO:0000259" key="10">
    <source>
        <dbReference type="PROSITE" id="PS51545"/>
    </source>
</evidence>
<dbReference type="OrthoDB" id="10264149at2759"/>
<dbReference type="GO" id="GO:0005524">
    <property type="term" value="F:ATP binding"/>
    <property type="evidence" value="ECO:0007669"/>
    <property type="project" value="UniProtKB-KW"/>
</dbReference>
<dbReference type="InterPro" id="IPR036940">
    <property type="entry name" value="PI3/4_kinase_cat_sf"/>
</dbReference>
<evidence type="ECO:0000256" key="4">
    <source>
        <dbReference type="ARBA" id="ARBA00022679"/>
    </source>
</evidence>
<dbReference type="GO" id="GO:0005737">
    <property type="term" value="C:cytoplasm"/>
    <property type="evidence" value="ECO:0007669"/>
    <property type="project" value="TreeGrafter"/>
</dbReference>
<comment type="catalytic activity">
    <reaction evidence="1">
        <text>a 1,2-diacyl-sn-glycero-3-phospho-(1D-myo-inositol) + ATP = a 1,2-diacyl-sn-glycero-3-phospho-(1D-myo-inositol 4-phosphate) + ADP + H(+)</text>
        <dbReference type="Rhea" id="RHEA:19877"/>
        <dbReference type="ChEBI" id="CHEBI:15378"/>
        <dbReference type="ChEBI" id="CHEBI:30616"/>
        <dbReference type="ChEBI" id="CHEBI:57880"/>
        <dbReference type="ChEBI" id="CHEBI:58178"/>
        <dbReference type="ChEBI" id="CHEBI:456216"/>
        <dbReference type="EC" id="2.7.1.67"/>
    </reaction>
</comment>
<dbReference type="SUPFAM" id="SSF56112">
    <property type="entry name" value="Protein kinase-like (PK-like)"/>
    <property type="match status" value="1"/>
</dbReference>
<dbReference type="Proteomes" id="UP000005220">
    <property type="component" value="Chromosome 6"/>
</dbReference>
<dbReference type="GO" id="GO:0048015">
    <property type="term" value="P:phosphatidylinositol-mediated signaling"/>
    <property type="evidence" value="ECO:0007669"/>
    <property type="project" value="TreeGrafter"/>
</dbReference>
<dbReference type="GO" id="GO:0060237">
    <property type="term" value="P:regulation of fungal-type cell wall organization"/>
    <property type="evidence" value="ECO:0007669"/>
    <property type="project" value="EnsemblFungi"/>
</dbReference>
<dbReference type="GO" id="GO:0061909">
    <property type="term" value="P:autophagosome-lysosome fusion"/>
    <property type="evidence" value="ECO:0007669"/>
    <property type="project" value="EnsemblFungi"/>
</dbReference>
<dbReference type="InterPro" id="IPR015433">
    <property type="entry name" value="PI3/4_kinase"/>
</dbReference>
<dbReference type="InterPro" id="IPR000403">
    <property type="entry name" value="PI3/4_kinase_cat_dom"/>
</dbReference>
<dbReference type="PANTHER" id="PTHR10048:SF15">
    <property type="entry name" value="PHOSPHATIDYLINOSITOL 4-KINASE ALPHA"/>
    <property type="match status" value="1"/>
</dbReference>
<dbReference type="GO" id="GO:0006995">
    <property type="term" value="P:cellular response to nitrogen starvation"/>
    <property type="evidence" value="ECO:0007669"/>
    <property type="project" value="EnsemblFungi"/>
</dbReference>
<evidence type="ECO:0000313" key="11">
    <source>
        <dbReference type="EMBL" id="CCF58901.1"/>
    </source>
</evidence>
<comment type="similarity">
    <text evidence="2">Belongs to the PI3/PI4-kinase family. Type III PI4K subfamily.</text>
</comment>
<dbReference type="PROSITE" id="PS51545">
    <property type="entry name" value="PIK_HELICAL"/>
    <property type="match status" value="1"/>
</dbReference>
<evidence type="ECO:0000256" key="6">
    <source>
        <dbReference type="ARBA" id="ARBA00022777"/>
    </source>
</evidence>
<dbReference type="SMART" id="SM00145">
    <property type="entry name" value="PI3Ka"/>
    <property type="match status" value="1"/>
</dbReference>
<dbReference type="InterPro" id="IPR018936">
    <property type="entry name" value="PI3/4_kinase_CS"/>
</dbReference>
<accession>H2AX01</accession>
<evidence type="ECO:0000256" key="1">
    <source>
        <dbReference type="ARBA" id="ARBA00001686"/>
    </source>
</evidence>
<dbReference type="InParanoid" id="H2AX01"/>
<evidence type="ECO:0000256" key="8">
    <source>
        <dbReference type="SAM" id="MobiDB-lite"/>
    </source>
</evidence>
<dbReference type="KEGG" id="kaf:KAFR_0F03050"/>
<dbReference type="CDD" id="cd05167">
    <property type="entry name" value="PI4Kc_III_alpha"/>
    <property type="match status" value="1"/>
</dbReference>